<feature type="signal peptide" evidence="1">
    <location>
        <begin position="1"/>
        <end position="22"/>
    </location>
</feature>
<dbReference type="Proteomes" id="UP000327157">
    <property type="component" value="Chromosome 11"/>
</dbReference>
<feature type="chain" id="PRO_5024335515" evidence="1">
    <location>
        <begin position="23"/>
        <end position="149"/>
    </location>
</feature>
<proteinExistence type="predicted"/>
<dbReference type="SUPFAM" id="SSF49503">
    <property type="entry name" value="Cupredoxins"/>
    <property type="match status" value="1"/>
</dbReference>
<dbReference type="AlphaFoldDB" id="A0A5N5FW92"/>
<dbReference type="PROSITE" id="PS51485">
    <property type="entry name" value="PHYTOCYANIN"/>
    <property type="match status" value="1"/>
</dbReference>
<comment type="caution">
    <text evidence="3">The sequence shown here is derived from an EMBL/GenBank/DDBJ whole genome shotgun (WGS) entry which is preliminary data.</text>
</comment>
<organism evidence="3 4">
    <name type="scientific">Pyrus ussuriensis x Pyrus communis</name>
    <dbReference type="NCBI Taxonomy" id="2448454"/>
    <lineage>
        <taxon>Eukaryota</taxon>
        <taxon>Viridiplantae</taxon>
        <taxon>Streptophyta</taxon>
        <taxon>Embryophyta</taxon>
        <taxon>Tracheophyta</taxon>
        <taxon>Spermatophyta</taxon>
        <taxon>Magnoliopsida</taxon>
        <taxon>eudicotyledons</taxon>
        <taxon>Gunneridae</taxon>
        <taxon>Pentapetalae</taxon>
        <taxon>rosids</taxon>
        <taxon>fabids</taxon>
        <taxon>Rosales</taxon>
        <taxon>Rosaceae</taxon>
        <taxon>Amygdaloideae</taxon>
        <taxon>Maleae</taxon>
        <taxon>Pyrus</taxon>
    </lineage>
</organism>
<evidence type="ECO:0000259" key="2">
    <source>
        <dbReference type="PROSITE" id="PS51485"/>
    </source>
</evidence>
<protein>
    <submittedName>
        <fullName evidence="3">Umecyanin-like</fullName>
    </submittedName>
</protein>
<accession>A0A5N5FW92</accession>
<keyword evidence="1" id="KW-0732">Signal</keyword>
<dbReference type="InterPro" id="IPR008972">
    <property type="entry name" value="Cupredoxin"/>
</dbReference>
<dbReference type="OrthoDB" id="10436907at2759"/>
<dbReference type="InterPro" id="IPR003245">
    <property type="entry name" value="Phytocyanin_dom"/>
</dbReference>
<name>A0A5N5FW92_9ROSA</name>
<feature type="domain" description="Phytocyanin" evidence="2">
    <location>
        <begin position="30"/>
        <end position="115"/>
    </location>
</feature>
<evidence type="ECO:0000313" key="4">
    <source>
        <dbReference type="Proteomes" id="UP000327157"/>
    </source>
</evidence>
<dbReference type="GO" id="GO:0009055">
    <property type="term" value="F:electron transfer activity"/>
    <property type="evidence" value="ECO:0007669"/>
    <property type="project" value="InterPro"/>
</dbReference>
<reference evidence="4" key="2">
    <citation type="submission" date="2019-10" db="EMBL/GenBank/DDBJ databases">
        <title>A de novo genome assembly of a pear dwarfing rootstock.</title>
        <authorList>
            <person name="Wang F."/>
            <person name="Wang J."/>
            <person name="Li S."/>
            <person name="Zhang Y."/>
            <person name="Fang M."/>
            <person name="Ma L."/>
            <person name="Zhao Y."/>
            <person name="Jiang S."/>
        </authorList>
    </citation>
    <scope>NUCLEOTIDE SEQUENCE [LARGE SCALE GENOMIC DNA]</scope>
</reference>
<evidence type="ECO:0000313" key="3">
    <source>
        <dbReference type="EMBL" id="KAB2605871.1"/>
    </source>
</evidence>
<sequence>MSISMDVNVMFLIVIAVAATEATLRSAEAAEYVVGDDLGWTIPPDGAATYAFAAGEQDLAFVTKEDLGTCNTADPLHVFENATTIKFLGTDTYYVTSTFAGHCSKGQKMTFDIAPSSTTSTISLASPSADKKPLQQSLNFVSQISGLVF</sequence>
<reference evidence="3 4" key="1">
    <citation type="submission" date="2019-09" db="EMBL/GenBank/DDBJ databases">
        <authorList>
            <person name="Ou C."/>
        </authorList>
    </citation>
    <scope>NUCLEOTIDE SEQUENCE [LARGE SCALE GENOMIC DNA]</scope>
    <source>
        <strain evidence="3">S2</strain>
        <tissue evidence="3">Leaf</tissue>
    </source>
</reference>
<keyword evidence="4" id="KW-1185">Reference proteome</keyword>
<evidence type="ECO:0000256" key="1">
    <source>
        <dbReference type="SAM" id="SignalP"/>
    </source>
</evidence>
<dbReference type="EMBL" id="SMOL01000559">
    <property type="protein sequence ID" value="KAB2605871.1"/>
    <property type="molecule type" value="Genomic_DNA"/>
</dbReference>
<dbReference type="Gene3D" id="2.60.40.420">
    <property type="entry name" value="Cupredoxins - blue copper proteins"/>
    <property type="match status" value="1"/>
</dbReference>
<gene>
    <name evidence="3" type="ORF">D8674_005588</name>
</gene>
<reference evidence="3 4" key="3">
    <citation type="submission" date="2019-11" db="EMBL/GenBank/DDBJ databases">
        <title>A de novo genome assembly of a pear dwarfing rootstock.</title>
        <authorList>
            <person name="Wang F."/>
            <person name="Wang J."/>
            <person name="Li S."/>
            <person name="Zhang Y."/>
            <person name="Fang M."/>
            <person name="Ma L."/>
            <person name="Zhao Y."/>
            <person name="Jiang S."/>
        </authorList>
    </citation>
    <scope>NUCLEOTIDE SEQUENCE [LARGE SCALE GENOMIC DNA]</scope>
    <source>
        <strain evidence="3">S2</strain>
        <tissue evidence="3">Leaf</tissue>
    </source>
</reference>